<dbReference type="Proteomes" id="UP000180254">
    <property type="component" value="Unassembled WGS sequence"/>
</dbReference>
<protein>
    <submittedName>
        <fullName evidence="1">Uncharacterized protein</fullName>
    </submittedName>
</protein>
<name>A0A1S1V692_9FIRM</name>
<evidence type="ECO:0000313" key="1">
    <source>
        <dbReference type="EMBL" id="OHW62163.1"/>
    </source>
</evidence>
<comment type="caution">
    <text evidence="1">The sequence shown here is derived from an EMBL/GenBank/DDBJ whole genome shotgun (WGS) entry which is preliminary data.</text>
</comment>
<keyword evidence="2" id="KW-1185">Reference proteome</keyword>
<evidence type="ECO:0000313" key="2">
    <source>
        <dbReference type="Proteomes" id="UP000180254"/>
    </source>
</evidence>
<dbReference type="RefSeq" id="WP_071062751.1">
    <property type="nucleotide sequence ID" value="NZ_MKIE01000004.1"/>
</dbReference>
<accession>A0A1S1V692</accession>
<dbReference type="EMBL" id="MKIE01000004">
    <property type="protein sequence ID" value="OHW62163.1"/>
    <property type="molecule type" value="Genomic_DNA"/>
</dbReference>
<reference evidence="1 2" key="1">
    <citation type="submission" date="2016-09" db="EMBL/GenBank/DDBJ databases">
        <title>Genome sequence of Eubacterium angustum.</title>
        <authorList>
            <person name="Poehlein A."/>
            <person name="Daniel R."/>
        </authorList>
    </citation>
    <scope>NUCLEOTIDE SEQUENCE [LARGE SCALE GENOMIC DNA]</scope>
    <source>
        <strain evidence="1 2">DSM 1989</strain>
    </source>
</reference>
<dbReference type="AlphaFoldDB" id="A0A1S1V692"/>
<gene>
    <name evidence="1" type="ORF">EUAN_12320</name>
</gene>
<proteinExistence type="predicted"/>
<dbReference type="STRING" id="39480.EUAN_12320"/>
<organism evidence="1 2">
    <name type="scientific">Andreesenia angusta</name>
    <dbReference type="NCBI Taxonomy" id="39480"/>
    <lineage>
        <taxon>Bacteria</taxon>
        <taxon>Bacillati</taxon>
        <taxon>Bacillota</taxon>
        <taxon>Tissierellia</taxon>
        <taxon>Tissierellales</taxon>
        <taxon>Gottschalkiaceae</taxon>
        <taxon>Andreesenia</taxon>
    </lineage>
</organism>
<sequence length="116" mass="13108">MRGLEQIFENLPRPRPSRNIIEIAVIVSLSPLAIEIEGQRYSSEHWNIFVPLNFKIVQESTISVVNHVEAIVEPYDLVNRADDRIIELKLGDLVSVVDRGDNFIVFNRVKKIGGGA</sequence>